<proteinExistence type="predicted"/>
<dbReference type="AlphaFoldDB" id="A0A914XAN7"/>
<dbReference type="SUPFAM" id="SSF57362">
    <property type="entry name" value="BPTI-like"/>
    <property type="match status" value="1"/>
</dbReference>
<dbReference type="PROSITE" id="PS50279">
    <property type="entry name" value="BPTI_KUNITZ_2"/>
    <property type="match status" value="1"/>
</dbReference>
<dbReference type="InterPro" id="IPR036880">
    <property type="entry name" value="Kunitz_BPTI_sf"/>
</dbReference>
<evidence type="ECO:0000313" key="7">
    <source>
        <dbReference type="WBParaSite" id="PSAMB.scaffold7131size8174.g29670.t1"/>
    </source>
</evidence>
<dbReference type="PRINTS" id="PR00759">
    <property type="entry name" value="BASICPTASE"/>
</dbReference>
<dbReference type="GO" id="GO:0005615">
    <property type="term" value="C:extracellular space"/>
    <property type="evidence" value="ECO:0007669"/>
    <property type="project" value="TreeGrafter"/>
</dbReference>
<dbReference type="SMART" id="SM00131">
    <property type="entry name" value="KU"/>
    <property type="match status" value="1"/>
</dbReference>
<dbReference type="InterPro" id="IPR002223">
    <property type="entry name" value="Kunitz_BPTI"/>
</dbReference>
<evidence type="ECO:0000256" key="3">
    <source>
        <dbReference type="ARBA" id="ARBA00023157"/>
    </source>
</evidence>
<keyword evidence="3" id="KW-1015">Disulfide bond</keyword>
<dbReference type="Pfam" id="PF00014">
    <property type="entry name" value="Kunitz_BPTI"/>
    <property type="match status" value="1"/>
</dbReference>
<name>A0A914XAN7_9BILA</name>
<evidence type="ECO:0000259" key="5">
    <source>
        <dbReference type="PROSITE" id="PS50279"/>
    </source>
</evidence>
<reference evidence="7" key="1">
    <citation type="submission" date="2022-11" db="UniProtKB">
        <authorList>
            <consortium name="WormBaseParasite"/>
        </authorList>
    </citation>
    <scope>IDENTIFICATION</scope>
</reference>
<dbReference type="Proteomes" id="UP000887566">
    <property type="component" value="Unplaced"/>
</dbReference>
<feature type="chain" id="PRO_5037954192" evidence="4">
    <location>
        <begin position="23"/>
        <end position="92"/>
    </location>
</feature>
<dbReference type="PANTHER" id="PTHR10083">
    <property type="entry name" value="KUNITZ-TYPE PROTEASE INHIBITOR-RELATED"/>
    <property type="match status" value="1"/>
</dbReference>
<dbReference type="PROSITE" id="PS00280">
    <property type="entry name" value="BPTI_KUNITZ_1"/>
    <property type="match status" value="1"/>
</dbReference>
<dbReference type="PANTHER" id="PTHR10083:SF374">
    <property type="entry name" value="BPTI_KUNITZ INHIBITOR DOMAIN-CONTAINING PROTEIN"/>
    <property type="match status" value="1"/>
</dbReference>
<evidence type="ECO:0000313" key="6">
    <source>
        <dbReference type="Proteomes" id="UP000887566"/>
    </source>
</evidence>
<accession>A0A914XAN7</accession>
<dbReference type="GO" id="GO:0004867">
    <property type="term" value="F:serine-type endopeptidase inhibitor activity"/>
    <property type="evidence" value="ECO:0007669"/>
    <property type="project" value="UniProtKB-KW"/>
</dbReference>
<protein>
    <submittedName>
        <fullName evidence="7">BPTI/Kunitz inhibitor domain-containing protein</fullName>
    </submittedName>
</protein>
<evidence type="ECO:0000256" key="1">
    <source>
        <dbReference type="ARBA" id="ARBA00022690"/>
    </source>
</evidence>
<dbReference type="FunFam" id="4.10.410.10:FF:000004">
    <property type="entry name" value="Tissue factor pathway inhibitor"/>
    <property type="match status" value="1"/>
</dbReference>
<evidence type="ECO:0000256" key="2">
    <source>
        <dbReference type="ARBA" id="ARBA00022900"/>
    </source>
</evidence>
<organism evidence="6 7">
    <name type="scientific">Plectus sambesii</name>
    <dbReference type="NCBI Taxonomy" id="2011161"/>
    <lineage>
        <taxon>Eukaryota</taxon>
        <taxon>Metazoa</taxon>
        <taxon>Ecdysozoa</taxon>
        <taxon>Nematoda</taxon>
        <taxon>Chromadorea</taxon>
        <taxon>Plectida</taxon>
        <taxon>Plectina</taxon>
        <taxon>Plectoidea</taxon>
        <taxon>Plectidae</taxon>
        <taxon>Plectus</taxon>
    </lineage>
</organism>
<sequence>MAKRGHISALIIFLWIAVQSSSQQFFGGSNCLLPRREGPCRARIPRFYYNAREQRCATFYYGGCQGNANNFESYEECEYRCRRSGGHVRYQP</sequence>
<dbReference type="InterPro" id="IPR050098">
    <property type="entry name" value="TFPI/VKTCI-like"/>
</dbReference>
<feature type="signal peptide" evidence="4">
    <location>
        <begin position="1"/>
        <end position="22"/>
    </location>
</feature>
<feature type="domain" description="BPTI/Kunitz inhibitor" evidence="5">
    <location>
        <begin position="31"/>
        <end position="81"/>
    </location>
</feature>
<keyword evidence="4" id="KW-0732">Signal</keyword>
<evidence type="ECO:0000256" key="4">
    <source>
        <dbReference type="SAM" id="SignalP"/>
    </source>
</evidence>
<dbReference type="WBParaSite" id="PSAMB.scaffold7131size8174.g29670.t1">
    <property type="protein sequence ID" value="PSAMB.scaffold7131size8174.g29670.t1"/>
    <property type="gene ID" value="PSAMB.scaffold7131size8174.g29670"/>
</dbReference>
<keyword evidence="6" id="KW-1185">Reference proteome</keyword>
<dbReference type="Gene3D" id="4.10.410.10">
    <property type="entry name" value="Pancreatic trypsin inhibitor Kunitz domain"/>
    <property type="match status" value="1"/>
</dbReference>
<dbReference type="InterPro" id="IPR020901">
    <property type="entry name" value="Prtase_inh_Kunz-CS"/>
</dbReference>
<keyword evidence="2" id="KW-0722">Serine protease inhibitor</keyword>
<keyword evidence="1" id="KW-0646">Protease inhibitor</keyword>